<keyword evidence="2" id="KW-1185">Reference proteome</keyword>
<dbReference type="Proteomes" id="UP000283523">
    <property type="component" value="Unassembled WGS sequence"/>
</dbReference>
<name>A0A418M5R0_9BACT</name>
<protein>
    <submittedName>
        <fullName evidence="1">Uncharacterized protein</fullName>
    </submittedName>
</protein>
<evidence type="ECO:0000313" key="2">
    <source>
        <dbReference type="Proteomes" id="UP000283523"/>
    </source>
</evidence>
<sequence length="101" mass="11263">MNSLYRLAWLEIVKAIPVDSTVPIASFTNAVQAIHHARTQDPLYQRLIVVTKDDVFFWVLPAELAQRLINRGFWPVPTQSSIPGFDILTESNVTLSALAAS</sequence>
<comment type="caution">
    <text evidence="1">The sequence shown here is derived from an EMBL/GenBank/DDBJ whole genome shotgun (WGS) entry which is preliminary data.</text>
</comment>
<reference evidence="1 2" key="1">
    <citation type="submission" date="2018-08" db="EMBL/GenBank/DDBJ databases">
        <title>Fibrisoma montanum sp. nov., isolated from Danxia mountain soil.</title>
        <authorList>
            <person name="Huang Y."/>
        </authorList>
    </citation>
    <scope>NUCLEOTIDE SEQUENCE [LARGE SCALE GENOMIC DNA]</scope>
    <source>
        <strain evidence="1 2">HYT19</strain>
    </source>
</reference>
<accession>A0A418M5R0</accession>
<dbReference type="OrthoDB" id="9846731at2"/>
<dbReference type="AlphaFoldDB" id="A0A418M5R0"/>
<evidence type="ECO:0000313" key="1">
    <source>
        <dbReference type="EMBL" id="RIV21202.1"/>
    </source>
</evidence>
<gene>
    <name evidence="1" type="ORF">DYU11_17400</name>
</gene>
<proteinExistence type="predicted"/>
<organism evidence="1 2">
    <name type="scientific">Fibrisoma montanum</name>
    <dbReference type="NCBI Taxonomy" id="2305895"/>
    <lineage>
        <taxon>Bacteria</taxon>
        <taxon>Pseudomonadati</taxon>
        <taxon>Bacteroidota</taxon>
        <taxon>Cytophagia</taxon>
        <taxon>Cytophagales</taxon>
        <taxon>Spirosomataceae</taxon>
        <taxon>Fibrisoma</taxon>
    </lineage>
</organism>
<dbReference type="EMBL" id="QXED01000005">
    <property type="protein sequence ID" value="RIV21202.1"/>
    <property type="molecule type" value="Genomic_DNA"/>
</dbReference>
<dbReference type="RefSeq" id="WP_119668993.1">
    <property type="nucleotide sequence ID" value="NZ_QXED01000005.1"/>
</dbReference>